<gene>
    <name evidence="6" type="primary">WBGene00094994</name>
</gene>
<feature type="region of interest" description="Disordered" evidence="5">
    <location>
        <begin position="168"/>
        <end position="201"/>
    </location>
</feature>
<evidence type="ECO:0000313" key="7">
    <source>
        <dbReference type="Proteomes" id="UP000005239"/>
    </source>
</evidence>
<dbReference type="SMART" id="SM00355">
    <property type="entry name" value="ZnF_C2H2"/>
    <property type="match status" value="4"/>
</dbReference>
<accession>A0A2A6CQQ8</accession>
<dbReference type="InterPro" id="IPR036236">
    <property type="entry name" value="Znf_C2H2_sf"/>
</dbReference>
<keyword evidence="3" id="KW-0863">Zinc-finger</keyword>
<sequence>MADADSERISQLQMEAIQFSFTDKLGSVVQKGIEAAQSMHRKESLDELEFAKTSLHSQMEIVSRWDKNRDDFTRKQIYALCEILEIMIKDRINSSNSLFSSADTVEDPNFDNIEIIVDDEVKQESLEGFFEEANYSTMNEESNQSLMATTPLPLFAKISNVPMEQEDKYEKMENTDGDDDFLKNSDDSDENMDNGDNNTPNRNKIRRFPCKYCHDAQPSKKELLSHMTNHHAEKVRMHTCKVCGIVSASRTHHLQHIATHSNFEKGKRTYKCQGCEKTFASLTTLSQHANSHSDDLLVRRPFKCDFCEYRATQKQALQRHVKTHER</sequence>
<accession>A0A8R1U4V5</accession>
<dbReference type="InterPro" id="IPR013087">
    <property type="entry name" value="Znf_C2H2_type"/>
</dbReference>
<evidence type="ECO:0000256" key="4">
    <source>
        <dbReference type="ARBA" id="ARBA00022833"/>
    </source>
</evidence>
<dbReference type="PANTHER" id="PTHR24408">
    <property type="entry name" value="ZINC FINGER PROTEIN"/>
    <property type="match status" value="1"/>
</dbReference>
<evidence type="ECO:0000256" key="3">
    <source>
        <dbReference type="ARBA" id="ARBA00022771"/>
    </source>
</evidence>
<dbReference type="EnsemblMetazoa" id="PPA05440.1">
    <property type="protein sequence ID" value="PPA05440.1"/>
    <property type="gene ID" value="WBGene00094994"/>
</dbReference>
<dbReference type="Pfam" id="PF00096">
    <property type="entry name" value="zf-C2H2"/>
    <property type="match status" value="1"/>
</dbReference>
<dbReference type="Proteomes" id="UP000005239">
    <property type="component" value="Unassembled WGS sequence"/>
</dbReference>
<dbReference type="Gene3D" id="3.30.160.60">
    <property type="entry name" value="Classic Zinc Finger"/>
    <property type="match status" value="3"/>
</dbReference>
<dbReference type="GO" id="GO:0008270">
    <property type="term" value="F:zinc ion binding"/>
    <property type="evidence" value="ECO:0007669"/>
    <property type="project" value="UniProtKB-KW"/>
</dbReference>
<protein>
    <submittedName>
        <fullName evidence="6">Zinc finger protein</fullName>
    </submittedName>
</protein>
<evidence type="ECO:0000313" key="6">
    <source>
        <dbReference type="EnsemblMetazoa" id="PPA05440.1"/>
    </source>
</evidence>
<proteinExistence type="predicted"/>
<dbReference type="PANTHER" id="PTHR24408:SF64">
    <property type="entry name" value="LINKING IMMUNITY AND METABOLISM-RELATED"/>
    <property type="match status" value="1"/>
</dbReference>
<reference evidence="6" key="2">
    <citation type="submission" date="2022-06" db="UniProtKB">
        <authorList>
            <consortium name="EnsemblMetazoa"/>
        </authorList>
    </citation>
    <scope>IDENTIFICATION</scope>
    <source>
        <strain evidence="6">PS312</strain>
    </source>
</reference>
<organism evidence="6 7">
    <name type="scientific">Pristionchus pacificus</name>
    <name type="common">Parasitic nematode worm</name>
    <dbReference type="NCBI Taxonomy" id="54126"/>
    <lineage>
        <taxon>Eukaryota</taxon>
        <taxon>Metazoa</taxon>
        <taxon>Ecdysozoa</taxon>
        <taxon>Nematoda</taxon>
        <taxon>Chromadorea</taxon>
        <taxon>Rhabditida</taxon>
        <taxon>Rhabditina</taxon>
        <taxon>Diplogasteromorpha</taxon>
        <taxon>Diplogasteroidea</taxon>
        <taxon>Neodiplogasteridae</taxon>
        <taxon>Pristionchus</taxon>
    </lineage>
</organism>
<reference evidence="7" key="1">
    <citation type="journal article" date="2008" name="Nat. Genet.">
        <title>The Pristionchus pacificus genome provides a unique perspective on nematode lifestyle and parasitism.</title>
        <authorList>
            <person name="Dieterich C."/>
            <person name="Clifton S.W."/>
            <person name="Schuster L.N."/>
            <person name="Chinwalla A."/>
            <person name="Delehaunty K."/>
            <person name="Dinkelacker I."/>
            <person name="Fulton L."/>
            <person name="Fulton R."/>
            <person name="Godfrey J."/>
            <person name="Minx P."/>
            <person name="Mitreva M."/>
            <person name="Roeseler W."/>
            <person name="Tian H."/>
            <person name="Witte H."/>
            <person name="Yang S.P."/>
            <person name="Wilson R.K."/>
            <person name="Sommer R.J."/>
        </authorList>
    </citation>
    <scope>NUCLEOTIDE SEQUENCE [LARGE SCALE GENOMIC DNA]</scope>
    <source>
        <strain evidence="7">PS312</strain>
    </source>
</reference>
<dbReference type="PROSITE" id="PS50157">
    <property type="entry name" value="ZINC_FINGER_C2H2_2"/>
    <property type="match status" value="3"/>
</dbReference>
<dbReference type="AlphaFoldDB" id="A0A2A6CQQ8"/>
<evidence type="ECO:0000256" key="2">
    <source>
        <dbReference type="ARBA" id="ARBA00022737"/>
    </source>
</evidence>
<keyword evidence="2" id="KW-0677">Repeat</keyword>
<dbReference type="GO" id="GO:0005694">
    <property type="term" value="C:chromosome"/>
    <property type="evidence" value="ECO:0000318"/>
    <property type="project" value="GO_Central"/>
</dbReference>
<dbReference type="FunFam" id="3.30.160.60:FF:000810">
    <property type="entry name" value="Zgc:174563 protein"/>
    <property type="match status" value="1"/>
</dbReference>
<feature type="compositionally biased region" description="Basic and acidic residues" evidence="5">
    <location>
        <begin position="168"/>
        <end position="186"/>
    </location>
</feature>
<keyword evidence="1" id="KW-0479">Metal-binding</keyword>
<evidence type="ECO:0000256" key="5">
    <source>
        <dbReference type="SAM" id="MobiDB-lite"/>
    </source>
</evidence>
<dbReference type="GO" id="GO:0006357">
    <property type="term" value="P:regulation of transcription by RNA polymerase II"/>
    <property type="evidence" value="ECO:0000318"/>
    <property type="project" value="GO_Central"/>
</dbReference>
<name>A0A2A6CQQ8_PRIPA</name>
<dbReference type="SUPFAM" id="SSF57667">
    <property type="entry name" value="beta-beta-alpha zinc fingers"/>
    <property type="match status" value="1"/>
</dbReference>
<dbReference type="PROSITE" id="PS00028">
    <property type="entry name" value="ZINC_FINGER_C2H2_1"/>
    <property type="match status" value="1"/>
</dbReference>
<keyword evidence="4" id="KW-0862">Zinc</keyword>
<dbReference type="OrthoDB" id="6603999at2759"/>
<evidence type="ECO:0000256" key="1">
    <source>
        <dbReference type="ARBA" id="ARBA00022723"/>
    </source>
</evidence>
<dbReference type="GO" id="GO:0043035">
    <property type="term" value="F:chromatin insulator sequence binding"/>
    <property type="evidence" value="ECO:0000318"/>
    <property type="project" value="GO_Central"/>
</dbReference>
<keyword evidence="7" id="KW-1185">Reference proteome</keyword>